<keyword evidence="3" id="KW-0813">Transport</keyword>
<dbReference type="Gene3D" id="3.40.190.10">
    <property type="entry name" value="Periplasmic binding protein-like II"/>
    <property type="match status" value="1"/>
</dbReference>
<keyword evidence="9" id="KW-1185">Reference proteome</keyword>
<keyword evidence="5" id="KW-0653">Protein transport</keyword>
<evidence type="ECO:0000256" key="3">
    <source>
        <dbReference type="ARBA" id="ARBA00022448"/>
    </source>
</evidence>
<protein>
    <submittedName>
        <fullName evidence="8">Peptide ABC transporter substrate-binding protein</fullName>
    </submittedName>
</protein>
<organism evidence="8 9">
    <name type="scientific">Listeria rustica</name>
    <dbReference type="NCBI Taxonomy" id="2713503"/>
    <lineage>
        <taxon>Bacteria</taxon>
        <taxon>Bacillati</taxon>
        <taxon>Bacillota</taxon>
        <taxon>Bacilli</taxon>
        <taxon>Bacillales</taxon>
        <taxon>Listeriaceae</taxon>
        <taxon>Listeria</taxon>
    </lineage>
</organism>
<evidence type="ECO:0000256" key="1">
    <source>
        <dbReference type="ARBA" id="ARBA00004196"/>
    </source>
</evidence>
<feature type="signal peptide" evidence="6">
    <location>
        <begin position="1"/>
        <end position="20"/>
    </location>
</feature>
<dbReference type="GO" id="GO:0015833">
    <property type="term" value="P:peptide transport"/>
    <property type="evidence" value="ECO:0007669"/>
    <property type="project" value="UniProtKB-KW"/>
</dbReference>
<dbReference type="InterPro" id="IPR030678">
    <property type="entry name" value="Peptide/Ni-bd"/>
</dbReference>
<dbReference type="CDD" id="cd08504">
    <property type="entry name" value="PBP2_OppA"/>
    <property type="match status" value="1"/>
</dbReference>
<dbReference type="GO" id="GO:0030288">
    <property type="term" value="C:outer membrane-bounded periplasmic space"/>
    <property type="evidence" value="ECO:0007669"/>
    <property type="project" value="UniProtKB-ARBA"/>
</dbReference>
<sequence length="551" mass="61380">MILRKKMLGILMLLGLVLLAACQSKDAVKDTEKKESSTINIMETGEIPGVNPTTADNSVSFKAINQVYEGLYRLDKDGKPALAMAAAEPEEKDGGKTLIFKIREDAEWSNGTPVTAADFEYAWKKVVDPKSAAAYGPQMEEIVKNATQILKGDMDPDQLGVKALDDKTLQVELENPVPIFKDLLTTGTFFPQNQAYIESQGDRYALSSENLISNGPFKLENWDGTKKTWDYVKNNKYWDKKNVKANKIDVQVVKDTNQALNLYTTGKLDRIELDGEFVSKYKDDPDFNKTFTGRSVYLKMNQGKDGQKTDLANVNIRRALAMAIDKQSMVDRLLANGSAVLNGNVPTKIMFDPKTKEDFREQNGDLLSYNPTEAKKYWESGLKEIGKSGLTIALTAGDSSLQKQQTEFMQDQLQKNLPGLTVNIKTVTQKASFVADISQDYEMLLGGWGGDYSDPLTYLNLFLTDSPGNHTGFSNAEYDKLVLGAKGSLSNDPEKRWEALLKAEQILLKDNATLVPLYQGGRAYLQKAALQDYIAYPIGSENYKWMSKTNK</sequence>
<dbReference type="FunFam" id="3.10.105.10:FF:000001">
    <property type="entry name" value="Oligopeptide ABC transporter, oligopeptide-binding protein"/>
    <property type="match status" value="1"/>
</dbReference>
<dbReference type="GO" id="GO:0043190">
    <property type="term" value="C:ATP-binding cassette (ABC) transporter complex"/>
    <property type="evidence" value="ECO:0007669"/>
    <property type="project" value="InterPro"/>
</dbReference>
<proteinExistence type="inferred from homology"/>
<evidence type="ECO:0000313" key="9">
    <source>
        <dbReference type="Proteomes" id="UP000548787"/>
    </source>
</evidence>
<keyword evidence="5" id="KW-0571">Peptide transport</keyword>
<dbReference type="PANTHER" id="PTHR30290:SF10">
    <property type="entry name" value="PERIPLASMIC OLIGOPEPTIDE-BINDING PROTEIN-RELATED"/>
    <property type="match status" value="1"/>
</dbReference>
<evidence type="ECO:0000259" key="7">
    <source>
        <dbReference type="Pfam" id="PF00496"/>
    </source>
</evidence>
<feature type="chain" id="PRO_5038809590" evidence="6">
    <location>
        <begin position="21"/>
        <end position="551"/>
    </location>
</feature>
<dbReference type="InterPro" id="IPR039424">
    <property type="entry name" value="SBP_5"/>
</dbReference>
<gene>
    <name evidence="8" type="ORF">HPK16_07525</name>
</gene>
<dbReference type="Proteomes" id="UP000548787">
    <property type="component" value="Unassembled WGS sequence"/>
</dbReference>
<dbReference type="EMBL" id="JABJVM010000006">
    <property type="protein sequence ID" value="MBA3926189.1"/>
    <property type="molecule type" value="Genomic_DNA"/>
</dbReference>
<name>A0A7W1T694_9LIST</name>
<dbReference type="GO" id="GO:1904680">
    <property type="term" value="F:peptide transmembrane transporter activity"/>
    <property type="evidence" value="ECO:0007669"/>
    <property type="project" value="TreeGrafter"/>
</dbReference>
<evidence type="ECO:0000256" key="6">
    <source>
        <dbReference type="SAM" id="SignalP"/>
    </source>
</evidence>
<accession>A0A7W1T694</accession>
<dbReference type="SUPFAM" id="SSF53850">
    <property type="entry name" value="Periplasmic binding protein-like II"/>
    <property type="match status" value="1"/>
</dbReference>
<dbReference type="Gene3D" id="3.10.105.10">
    <property type="entry name" value="Dipeptide-binding Protein, Domain 3"/>
    <property type="match status" value="1"/>
</dbReference>
<dbReference type="PIRSF" id="PIRSF002741">
    <property type="entry name" value="MppA"/>
    <property type="match status" value="1"/>
</dbReference>
<evidence type="ECO:0000256" key="2">
    <source>
        <dbReference type="ARBA" id="ARBA00005695"/>
    </source>
</evidence>
<reference evidence="8 9" key="1">
    <citation type="submission" date="2020-05" db="EMBL/GenBank/DDBJ databases">
        <authorList>
            <person name="Carlin C.R."/>
        </authorList>
    </citation>
    <scope>NUCLEOTIDE SEQUENCE [LARGE SCALE GENOMIC DNA]</scope>
    <source>
        <strain evidence="8 9">FSL W9-0585</strain>
    </source>
</reference>
<dbReference type="FunFam" id="3.90.76.10:FF:000001">
    <property type="entry name" value="Oligopeptide ABC transporter substrate-binding protein"/>
    <property type="match status" value="1"/>
</dbReference>
<feature type="domain" description="Solute-binding protein family 5" evidence="7">
    <location>
        <begin position="84"/>
        <end position="468"/>
    </location>
</feature>
<dbReference type="RefSeq" id="WP_181676382.1">
    <property type="nucleotide sequence ID" value="NZ_JABJVM010000006.1"/>
</dbReference>
<dbReference type="Gene3D" id="3.90.76.10">
    <property type="entry name" value="Dipeptide-binding Protein, Domain 1"/>
    <property type="match status" value="1"/>
</dbReference>
<comment type="similarity">
    <text evidence="2">Belongs to the bacterial solute-binding protein 5 family.</text>
</comment>
<dbReference type="AlphaFoldDB" id="A0A7W1T694"/>
<dbReference type="PANTHER" id="PTHR30290">
    <property type="entry name" value="PERIPLASMIC BINDING COMPONENT OF ABC TRANSPORTER"/>
    <property type="match status" value="1"/>
</dbReference>
<comment type="caution">
    <text evidence="8">The sequence shown here is derived from an EMBL/GenBank/DDBJ whole genome shotgun (WGS) entry which is preliminary data.</text>
</comment>
<keyword evidence="4 6" id="KW-0732">Signal</keyword>
<evidence type="ECO:0000256" key="5">
    <source>
        <dbReference type="ARBA" id="ARBA00022856"/>
    </source>
</evidence>
<evidence type="ECO:0000256" key="4">
    <source>
        <dbReference type="ARBA" id="ARBA00022729"/>
    </source>
</evidence>
<comment type="subcellular location">
    <subcellularLocation>
        <location evidence="1">Cell envelope</location>
    </subcellularLocation>
</comment>
<dbReference type="PROSITE" id="PS51257">
    <property type="entry name" value="PROKAR_LIPOPROTEIN"/>
    <property type="match status" value="1"/>
</dbReference>
<dbReference type="Pfam" id="PF00496">
    <property type="entry name" value="SBP_bac_5"/>
    <property type="match status" value="1"/>
</dbReference>
<evidence type="ECO:0000313" key="8">
    <source>
        <dbReference type="EMBL" id="MBA3926189.1"/>
    </source>
</evidence>
<reference evidence="8 9" key="2">
    <citation type="submission" date="2020-08" db="EMBL/GenBank/DDBJ databases">
        <title>Listeria ohnekaius sp. nov. and Listeria portnoyii sp. nov. isolated from non-agricultural and natural environments.</title>
        <authorList>
            <person name="Weller D."/>
            <person name="Belias A.M."/>
            <person name="Liao J."/>
            <person name="Guo S."/>
            <person name="Orsi R.H."/>
            <person name="Wiedmann M."/>
        </authorList>
    </citation>
    <scope>NUCLEOTIDE SEQUENCE [LARGE SCALE GENOMIC DNA]</scope>
    <source>
        <strain evidence="8 9">FSL W9-0585</strain>
    </source>
</reference>
<dbReference type="InterPro" id="IPR000914">
    <property type="entry name" value="SBP_5_dom"/>
</dbReference>